<dbReference type="Proteomes" id="UP000077202">
    <property type="component" value="Unassembled WGS sequence"/>
</dbReference>
<organism evidence="1 2">
    <name type="scientific">Marchantia polymorpha subsp. ruderalis</name>
    <dbReference type="NCBI Taxonomy" id="1480154"/>
    <lineage>
        <taxon>Eukaryota</taxon>
        <taxon>Viridiplantae</taxon>
        <taxon>Streptophyta</taxon>
        <taxon>Embryophyta</taxon>
        <taxon>Marchantiophyta</taxon>
        <taxon>Marchantiopsida</taxon>
        <taxon>Marchantiidae</taxon>
        <taxon>Marchantiales</taxon>
        <taxon>Marchantiaceae</taxon>
        <taxon>Marchantia</taxon>
    </lineage>
</organism>
<accession>A0A176VII1</accession>
<evidence type="ECO:0000313" key="1">
    <source>
        <dbReference type="EMBL" id="OAE20213.1"/>
    </source>
</evidence>
<name>A0A176VII1_MARPO</name>
<keyword evidence="2" id="KW-1185">Reference proteome</keyword>
<gene>
    <name evidence="1" type="ORF">AXG93_3960s1020</name>
</gene>
<comment type="caution">
    <text evidence="1">The sequence shown here is derived from an EMBL/GenBank/DDBJ whole genome shotgun (WGS) entry which is preliminary data.</text>
</comment>
<sequence>MRRPGLSSGFRNSRRAFKRQALGSQARPPGSNIWLVIEETRQFYVEDGAEFGRICCAIKDLAGKRSRKAIQVKGGIVQGVMDYLATKGLVDWIVSPIFAAENKKFYKELDIQKLPPTLREEMAGSTVPSFNIPELELFMATRKCYKVCDIVTKKGGSREVNVLTEESSLAMNSIDALYDARISR</sequence>
<reference evidence="1" key="1">
    <citation type="submission" date="2016-03" db="EMBL/GenBank/DDBJ databases">
        <title>Mechanisms controlling the formation of the plant cell surface in tip-growing cells are functionally conserved among land plants.</title>
        <authorList>
            <person name="Honkanen S."/>
            <person name="Jones V.A."/>
            <person name="Morieri G."/>
            <person name="Champion C."/>
            <person name="Hetherington A.J."/>
            <person name="Kelly S."/>
            <person name="Saint-Marcoux D."/>
            <person name="Proust H."/>
            <person name="Prescott H."/>
            <person name="Dolan L."/>
        </authorList>
    </citation>
    <scope>NUCLEOTIDE SEQUENCE [LARGE SCALE GENOMIC DNA]</scope>
    <source>
        <tissue evidence="1">Whole gametophyte</tissue>
    </source>
</reference>
<evidence type="ECO:0000313" key="2">
    <source>
        <dbReference type="Proteomes" id="UP000077202"/>
    </source>
</evidence>
<dbReference type="AlphaFoldDB" id="A0A176VII1"/>
<proteinExistence type="predicted"/>
<protein>
    <submittedName>
        <fullName evidence="1">Uncharacterized protein</fullName>
    </submittedName>
</protein>
<dbReference type="EMBL" id="LVLJ01003657">
    <property type="protein sequence ID" value="OAE20213.1"/>
    <property type="molecule type" value="Genomic_DNA"/>
</dbReference>